<feature type="signal peptide" evidence="1">
    <location>
        <begin position="1"/>
        <end position="18"/>
    </location>
</feature>
<proteinExistence type="predicted"/>
<evidence type="ECO:0000313" key="2">
    <source>
        <dbReference type="EMBL" id="VDK37591.1"/>
    </source>
</evidence>
<dbReference type="Proteomes" id="UP000281553">
    <property type="component" value="Unassembled WGS sequence"/>
</dbReference>
<name>A0A3P6R0V6_DIBLA</name>
<keyword evidence="3" id="KW-1185">Reference proteome</keyword>
<protein>
    <submittedName>
        <fullName evidence="2">Uncharacterized protein</fullName>
    </submittedName>
</protein>
<dbReference type="AlphaFoldDB" id="A0A3P6R0V6"/>
<sequence length="236" mass="25154">MISSTILITLLLLGYAQGGPIAVEFEVAQDTPFETTIDPAFAATSVTLNDTNAELPACTATTKDCCTKMPTSLVEITIEDKTLWESVQFLVGTDIKATITIADLEAGKPASPVTPAPQAKSQTNKIDKKVIKVPCVPGSMMLVKKNARSAPDNNEVKVSDTCPATSNQNPNGCIMIKDNYYPVYVKADMQKVPRLLTITGGEGQKLEATFKPSAASWMSHSVAVILASLAVVHLVQ</sequence>
<accession>A0A3P6R0V6</accession>
<dbReference type="EMBL" id="UYRU01004555">
    <property type="protein sequence ID" value="VDK37591.1"/>
    <property type="molecule type" value="Genomic_DNA"/>
</dbReference>
<evidence type="ECO:0000256" key="1">
    <source>
        <dbReference type="SAM" id="SignalP"/>
    </source>
</evidence>
<feature type="chain" id="PRO_5017978232" evidence="1">
    <location>
        <begin position="19"/>
        <end position="236"/>
    </location>
</feature>
<reference evidence="2 3" key="1">
    <citation type="submission" date="2018-11" db="EMBL/GenBank/DDBJ databases">
        <authorList>
            <consortium name="Pathogen Informatics"/>
        </authorList>
    </citation>
    <scope>NUCLEOTIDE SEQUENCE [LARGE SCALE GENOMIC DNA]</scope>
</reference>
<keyword evidence="1" id="KW-0732">Signal</keyword>
<organism evidence="2 3">
    <name type="scientific">Dibothriocephalus latus</name>
    <name type="common">Fish tapeworm</name>
    <name type="synonym">Diphyllobothrium latum</name>
    <dbReference type="NCBI Taxonomy" id="60516"/>
    <lineage>
        <taxon>Eukaryota</taxon>
        <taxon>Metazoa</taxon>
        <taxon>Spiralia</taxon>
        <taxon>Lophotrochozoa</taxon>
        <taxon>Platyhelminthes</taxon>
        <taxon>Cestoda</taxon>
        <taxon>Eucestoda</taxon>
        <taxon>Diphyllobothriidea</taxon>
        <taxon>Diphyllobothriidae</taxon>
        <taxon>Dibothriocephalus</taxon>
    </lineage>
</organism>
<gene>
    <name evidence="2" type="ORF">DILT_LOCUS878</name>
</gene>
<evidence type="ECO:0000313" key="3">
    <source>
        <dbReference type="Proteomes" id="UP000281553"/>
    </source>
</evidence>